<dbReference type="AlphaFoldDB" id="A0AAP5H6J2"/>
<dbReference type="PANTHER" id="PTHR37299">
    <property type="entry name" value="TRANSCRIPTIONAL REGULATOR-RELATED"/>
    <property type="match status" value="1"/>
</dbReference>
<protein>
    <submittedName>
        <fullName evidence="2">DNA-binding LytR/AlgR family response regulator</fullName>
    </submittedName>
</protein>
<evidence type="ECO:0000313" key="3">
    <source>
        <dbReference type="Proteomes" id="UP001254832"/>
    </source>
</evidence>
<dbReference type="InterPro" id="IPR007492">
    <property type="entry name" value="LytTR_DNA-bd_dom"/>
</dbReference>
<comment type="caution">
    <text evidence="2">The sequence shown here is derived from an EMBL/GenBank/DDBJ whole genome shotgun (WGS) entry which is preliminary data.</text>
</comment>
<dbReference type="SMART" id="SM00850">
    <property type="entry name" value="LytTR"/>
    <property type="match status" value="1"/>
</dbReference>
<gene>
    <name evidence="2" type="ORF">J2W91_005269</name>
</gene>
<dbReference type="Proteomes" id="UP001254832">
    <property type="component" value="Unassembled WGS sequence"/>
</dbReference>
<dbReference type="Pfam" id="PF04397">
    <property type="entry name" value="LytTR"/>
    <property type="match status" value="1"/>
</dbReference>
<dbReference type="Gene3D" id="2.40.50.1020">
    <property type="entry name" value="LytTr DNA-binding domain"/>
    <property type="match status" value="1"/>
</dbReference>
<dbReference type="EMBL" id="JAVDTR010000019">
    <property type="protein sequence ID" value="MDR6726747.1"/>
    <property type="molecule type" value="Genomic_DNA"/>
</dbReference>
<sequence>MKLIFEISSLLERSTAKIVTHPEEQQHWDSIREAIQQMDTKMVVINAKNNRNMQIPLSSIAVIQSEDRLCSVRLITGEHYLLPKRLKFVEEDLSEQHFVRINNQTIINTACIQTFAATQQARIQVELVDGSSYYVSRYYIKQFRGKLV</sequence>
<proteinExistence type="predicted"/>
<feature type="domain" description="HTH LytTR-type" evidence="1">
    <location>
        <begin position="45"/>
        <end position="148"/>
    </location>
</feature>
<keyword evidence="2" id="KW-0238">DNA-binding</keyword>
<dbReference type="PROSITE" id="PS50930">
    <property type="entry name" value="HTH_LYTTR"/>
    <property type="match status" value="1"/>
</dbReference>
<dbReference type="RefSeq" id="WP_310145258.1">
    <property type="nucleotide sequence ID" value="NZ_JAVDTR010000019.1"/>
</dbReference>
<dbReference type="GO" id="GO:0003677">
    <property type="term" value="F:DNA binding"/>
    <property type="evidence" value="ECO:0007669"/>
    <property type="project" value="UniProtKB-KW"/>
</dbReference>
<dbReference type="GO" id="GO:0000156">
    <property type="term" value="F:phosphorelay response regulator activity"/>
    <property type="evidence" value="ECO:0007669"/>
    <property type="project" value="InterPro"/>
</dbReference>
<reference evidence="2" key="1">
    <citation type="submission" date="2023-07" db="EMBL/GenBank/DDBJ databases">
        <title>Sorghum-associated microbial communities from plants grown in Nebraska, USA.</title>
        <authorList>
            <person name="Schachtman D."/>
        </authorList>
    </citation>
    <scope>NUCLEOTIDE SEQUENCE</scope>
    <source>
        <strain evidence="2">BE80</strain>
    </source>
</reference>
<evidence type="ECO:0000313" key="2">
    <source>
        <dbReference type="EMBL" id="MDR6726747.1"/>
    </source>
</evidence>
<dbReference type="InterPro" id="IPR046947">
    <property type="entry name" value="LytR-like"/>
</dbReference>
<dbReference type="PANTHER" id="PTHR37299:SF1">
    <property type="entry name" value="STAGE 0 SPORULATION PROTEIN A HOMOLOG"/>
    <property type="match status" value="1"/>
</dbReference>
<accession>A0AAP5H6J2</accession>
<evidence type="ECO:0000259" key="1">
    <source>
        <dbReference type="PROSITE" id="PS50930"/>
    </source>
</evidence>
<name>A0AAP5H6J2_PAEAM</name>
<organism evidence="2 3">
    <name type="scientific">Paenibacillus amylolyticus</name>
    <dbReference type="NCBI Taxonomy" id="1451"/>
    <lineage>
        <taxon>Bacteria</taxon>
        <taxon>Bacillati</taxon>
        <taxon>Bacillota</taxon>
        <taxon>Bacilli</taxon>
        <taxon>Bacillales</taxon>
        <taxon>Paenibacillaceae</taxon>
        <taxon>Paenibacillus</taxon>
    </lineage>
</organism>